<dbReference type="InterPro" id="IPR003594">
    <property type="entry name" value="HATPase_dom"/>
</dbReference>
<dbReference type="InterPro" id="IPR005467">
    <property type="entry name" value="His_kinase_dom"/>
</dbReference>
<dbReference type="Gene3D" id="1.10.287.130">
    <property type="match status" value="1"/>
</dbReference>
<proteinExistence type="predicted"/>
<dbReference type="Proteomes" id="UP000287352">
    <property type="component" value="Unassembled WGS sequence"/>
</dbReference>
<dbReference type="PROSITE" id="PS50885">
    <property type="entry name" value="HAMP"/>
    <property type="match status" value="1"/>
</dbReference>
<feature type="transmembrane region" description="Helical" evidence="11">
    <location>
        <begin position="18"/>
        <end position="37"/>
    </location>
</feature>
<keyword evidence="8 11" id="KW-1133">Transmembrane helix</keyword>
<dbReference type="CDD" id="cd00082">
    <property type="entry name" value="HisKA"/>
    <property type="match status" value="1"/>
</dbReference>
<dbReference type="Pfam" id="PF00672">
    <property type="entry name" value="HAMP"/>
    <property type="match status" value="1"/>
</dbReference>
<dbReference type="SMART" id="SM00387">
    <property type="entry name" value="HATPase_c"/>
    <property type="match status" value="1"/>
</dbReference>
<dbReference type="SMART" id="SM00304">
    <property type="entry name" value="HAMP"/>
    <property type="match status" value="1"/>
</dbReference>
<dbReference type="InterPro" id="IPR003661">
    <property type="entry name" value="HisK_dim/P_dom"/>
</dbReference>
<name>A0A402A4E8_9CHLR</name>
<sequence>MTSRLKRSWPPGIRYQLAIWYTTVFVALLLCTGLFLYKQLENSLLNSLDTELAQTTNQLLDDITYDNGTITVHDELNNLSRSDLLPLNNDHQFVTIQNSLIIRVLDTRGHVLRTSLAFNHLSVPHDSVSGPLADCQPWLGTIGQPSFRLYSMALTNHKHAFAIIQVAKPLSQVQHVLQDESLTFLIVTPFVLLVSILGSLWLASRAFAPIHRLASTARQIEAGDLHQRVPVPKAQDEVHFLALTLNEMIERLDLAFQRQRRFVADASHELRTPVAVIRSKAELALAQVLTIDEHNLVLRQIESEAERLGKLISNLLALARMDEGRTILETESVHLAVLAEAVVANAEISAQERGIELHLEIQEAVAIEGDETRLIQVVMNLIDNALIYTQSGGSVFLRISRKGTWAIIQVEDTGEGIAPEHLPHIFERFYRADPARTRREGGSSGLGLSIVEWTVNAHCGTISVKSKPGEGSTFTVLLPMEKI</sequence>
<dbReference type="OrthoDB" id="9786919at2"/>
<evidence type="ECO:0000256" key="11">
    <source>
        <dbReference type="SAM" id="Phobius"/>
    </source>
</evidence>
<dbReference type="InterPro" id="IPR004358">
    <property type="entry name" value="Sig_transdc_His_kin-like_C"/>
</dbReference>
<evidence type="ECO:0000256" key="4">
    <source>
        <dbReference type="ARBA" id="ARBA00022553"/>
    </source>
</evidence>
<feature type="transmembrane region" description="Helical" evidence="11">
    <location>
        <begin position="182"/>
        <end position="203"/>
    </location>
</feature>
<dbReference type="CDD" id="cd06225">
    <property type="entry name" value="HAMP"/>
    <property type="match status" value="1"/>
</dbReference>
<evidence type="ECO:0000256" key="8">
    <source>
        <dbReference type="ARBA" id="ARBA00022989"/>
    </source>
</evidence>
<dbReference type="PANTHER" id="PTHR45436:SF5">
    <property type="entry name" value="SENSOR HISTIDINE KINASE TRCS"/>
    <property type="match status" value="1"/>
</dbReference>
<evidence type="ECO:0000259" key="12">
    <source>
        <dbReference type="PROSITE" id="PS50109"/>
    </source>
</evidence>
<reference evidence="15" key="1">
    <citation type="submission" date="2018-12" db="EMBL/GenBank/DDBJ databases">
        <title>Tengunoibacter tsumagoiensis gen. nov., sp. nov., Dictyobacter kobayashii sp. nov., D. alpinus sp. nov., and D. joshuensis sp. nov. and description of Dictyobacteraceae fam. nov. within the order Ktedonobacterales isolated from Tengu-no-mugimeshi.</title>
        <authorList>
            <person name="Wang C.M."/>
            <person name="Zheng Y."/>
            <person name="Sakai Y."/>
            <person name="Toyoda A."/>
            <person name="Minakuchi Y."/>
            <person name="Abe K."/>
            <person name="Yokota A."/>
            <person name="Yabe S."/>
        </authorList>
    </citation>
    <scope>NUCLEOTIDE SEQUENCE [LARGE SCALE GENOMIC DNA]</scope>
    <source>
        <strain evidence="15">Uno3</strain>
    </source>
</reference>
<dbReference type="FunFam" id="1.10.287.130:FF:000001">
    <property type="entry name" value="Two-component sensor histidine kinase"/>
    <property type="match status" value="1"/>
</dbReference>
<dbReference type="AlphaFoldDB" id="A0A402A4E8"/>
<keyword evidence="10 11" id="KW-0472">Membrane</keyword>
<dbReference type="SUPFAM" id="SSF158472">
    <property type="entry name" value="HAMP domain-like"/>
    <property type="match status" value="1"/>
</dbReference>
<dbReference type="EMBL" id="BIFR01000001">
    <property type="protein sequence ID" value="GCE13881.1"/>
    <property type="molecule type" value="Genomic_DNA"/>
</dbReference>
<keyword evidence="6 11" id="KW-0812">Transmembrane</keyword>
<accession>A0A402A4E8</accession>
<evidence type="ECO:0000256" key="10">
    <source>
        <dbReference type="ARBA" id="ARBA00023136"/>
    </source>
</evidence>
<gene>
    <name evidence="14" type="ORF">KTT_37400</name>
</gene>
<evidence type="ECO:0000259" key="13">
    <source>
        <dbReference type="PROSITE" id="PS50885"/>
    </source>
</evidence>
<comment type="catalytic activity">
    <reaction evidence="1">
        <text>ATP + protein L-histidine = ADP + protein N-phospho-L-histidine.</text>
        <dbReference type="EC" id="2.7.13.3"/>
    </reaction>
</comment>
<evidence type="ECO:0000256" key="3">
    <source>
        <dbReference type="ARBA" id="ARBA00012438"/>
    </source>
</evidence>
<keyword evidence="7 14" id="KW-0418">Kinase</keyword>
<keyword evidence="15" id="KW-1185">Reference proteome</keyword>
<dbReference type="PRINTS" id="PR00344">
    <property type="entry name" value="BCTRLSENSOR"/>
</dbReference>
<dbReference type="InterPro" id="IPR036890">
    <property type="entry name" value="HATPase_C_sf"/>
</dbReference>
<dbReference type="FunFam" id="3.30.565.10:FF:000006">
    <property type="entry name" value="Sensor histidine kinase WalK"/>
    <property type="match status" value="1"/>
</dbReference>
<comment type="subcellular location">
    <subcellularLocation>
        <location evidence="2">Membrane</location>
    </subcellularLocation>
</comment>
<comment type="caution">
    <text evidence="14">The sequence shown here is derived from an EMBL/GenBank/DDBJ whole genome shotgun (WGS) entry which is preliminary data.</text>
</comment>
<keyword evidence="5" id="KW-0808">Transferase</keyword>
<keyword evidence="4" id="KW-0597">Phosphoprotein</keyword>
<dbReference type="SUPFAM" id="SSF55874">
    <property type="entry name" value="ATPase domain of HSP90 chaperone/DNA topoisomerase II/histidine kinase"/>
    <property type="match status" value="1"/>
</dbReference>
<dbReference type="SMART" id="SM00388">
    <property type="entry name" value="HisKA"/>
    <property type="match status" value="1"/>
</dbReference>
<dbReference type="InterPro" id="IPR036097">
    <property type="entry name" value="HisK_dim/P_sf"/>
</dbReference>
<dbReference type="CDD" id="cd00075">
    <property type="entry name" value="HATPase"/>
    <property type="match status" value="1"/>
</dbReference>
<dbReference type="InterPro" id="IPR003660">
    <property type="entry name" value="HAMP_dom"/>
</dbReference>
<organism evidence="14 15">
    <name type="scientific">Tengunoibacter tsumagoiensis</name>
    <dbReference type="NCBI Taxonomy" id="2014871"/>
    <lineage>
        <taxon>Bacteria</taxon>
        <taxon>Bacillati</taxon>
        <taxon>Chloroflexota</taxon>
        <taxon>Ktedonobacteria</taxon>
        <taxon>Ktedonobacterales</taxon>
        <taxon>Dictyobacteraceae</taxon>
        <taxon>Tengunoibacter</taxon>
    </lineage>
</organism>
<dbReference type="PANTHER" id="PTHR45436">
    <property type="entry name" value="SENSOR HISTIDINE KINASE YKOH"/>
    <property type="match status" value="1"/>
</dbReference>
<dbReference type="GO" id="GO:0000155">
    <property type="term" value="F:phosphorelay sensor kinase activity"/>
    <property type="evidence" value="ECO:0007669"/>
    <property type="project" value="InterPro"/>
</dbReference>
<dbReference type="Pfam" id="PF02518">
    <property type="entry name" value="HATPase_c"/>
    <property type="match status" value="1"/>
</dbReference>
<evidence type="ECO:0000313" key="15">
    <source>
        <dbReference type="Proteomes" id="UP000287352"/>
    </source>
</evidence>
<keyword evidence="9" id="KW-0902">Two-component regulatory system</keyword>
<dbReference type="Gene3D" id="3.30.565.10">
    <property type="entry name" value="Histidine kinase-like ATPase, C-terminal domain"/>
    <property type="match status" value="1"/>
</dbReference>
<evidence type="ECO:0000256" key="9">
    <source>
        <dbReference type="ARBA" id="ARBA00023012"/>
    </source>
</evidence>
<dbReference type="EC" id="2.7.13.3" evidence="3"/>
<evidence type="ECO:0000256" key="6">
    <source>
        <dbReference type="ARBA" id="ARBA00022692"/>
    </source>
</evidence>
<dbReference type="PROSITE" id="PS50109">
    <property type="entry name" value="HIS_KIN"/>
    <property type="match status" value="1"/>
</dbReference>
<evidence type="ECO:0000256" key="7">
    <source>
        <dbReference type="ARBA" id="ARBA00022777"/>
    </source>
</evidence>
<dbReference type="Gene3D" id="6.10.340.10">
    <property type="match status" value="1"/>
</dbReference>
<protein>
    <recommendedName>
        <fullName evidence="3">histidine kinase</fullName>
        <ecNumber evidence="3">2.7.13.3</ecNumber>
    </recommendedName>
</protein>
<feature type="domain" description="Histidine kinase" evidence="12">
    <location>
        <begin position="265"/>
        <end position="482"/>
    </location>
</feature>
<evidence type="ECO:0000313" key="14">
    <source>
        <dbReference type="EMBL" id="GCE13881.1"/>
    </source>
</evidence>
<dbReference type="Pfam" id="PF00512">
    <property type="entry name" value="HisKA"/>
    <property type="match status" value="1"/>
</dbReference>
<evidence type="ECO:0000256" key="5">
    <source>
        <dbReference type="ARBA" id="ARBA00022679"/>
    </source>
</evidence>
<dbReference type="GO" id="GO:0005886">
    <property type="term" value="C:plasma membrane"/>
    <property type="evidence" value="ECO:0007669"/>
    <property type="project" value="TreeGrafter"/>
</dbReference>
<evidence type="ECO:0000256" key="1">
    <source>
        <dbReference type="ARBA" id="ARBA00000085"/>
    </source>
</evidence>
<dbReference type="SUPFAM" id="SSF47384">
    <property type="entry name" value="Homodimeric domain of signal transducing histidine kinase"/>
    <property type="match status" value="1"/>
</dbReference>
<dbReference type="RefSeq" id="WP_126581374.1">
    <property type="nucleotide sequence ID" value="NZ_BIFR01000001.1"/>
</dbReference>
<dbReference type="InterPro" id="IPR050428">
    <property type="entry name" value="TCS_sensor_his_kinase"/>
</dbReference>
<feature type="domain" description="HAMP" evidence="13">
    <location>
        <begin position="204"/>
        <end position="257"/>
    </location>
</feature>
<evidence type="ECO:0000256" key="2">
    <source>
        <dbReference type="ARBA" id="ARBA00004370"/>
    </source>
</evidence>